<dbReference type="PANTHER" id="PTHR24543">
    <property type="entry name" value="MULTICOPPER OXIDASE-RELATED"/>
    <property type="match status" value="1"/>
</dbReference>
<dbReference type="Pfam" id="PF00754">
    <property type="entry name" value="F5_F8_type_C"/>
    <property type="match status" value="1"/>
</dbReference>
<dbReference type="RefSeq" id="XP_031560186.1">
    <property type="nucleotide sequence ID" value="XM_031704326.1"/>
</dbReference>
<keyword evidence="2" id="KW-1185">Reference proteome</keyword>
<organism evidence="2 3">
    <name type="scientific">Actinia tenebrosa</name>
    <name type="common">Australian red waratah sea anemone</name>
    <dbReference type="NCBI Taxonomy" id="6105"/>
    <lineage>
        <taxon>Eukaryota</taxon>
        <taxon>Metazoa</taxon>
        <taxon>Cnidaria</taxon>
        <taxon>Anthozoa</taxon>
        <taxon>Hexacorallia</taxon>
        <taxon>Actiniaria</taxon>
        <taxon>Actiniidae</taxon>
        <taxon>Actinia</taxon>
    </lineage>
</organism>
<dbReference type="InParanoid" id="A0A6P8HXV1"/>
<dbReference type="PANTHER" id="PTHR24543:SF325">
    <property type="entry name" value="F5_8 TYPE C DOMAIN-CONTAINING PROTEIN"/>
    <property type="match status" value="1"/>
</dbReference>
<dbReference type="SMART" id="SM00231">
    <property type="entry name" value="FA58C"/>
    <property type="match status" value="1"/>
</dbReference>
<protein>
    <submittedName>
        <fullName evidence="3">EGF-like repeat and discoidin I-like domain-containing protein 3</fullName>
    </submittedName>
</protein>
<evidence type="ECO:0000313" key="2">
    <source>
        <dbReference type="Proteomes" id="UP000515163"/>
    </source>
</evidence>
<accession>A0A6P8HXV1</accession>
<name>A0A6P8HXV1_ACTTE</name>
<dbReference type="FunFam" id="2.60.120.260:FF:000016">
    <property type="entry name" value="Contactin-associated protein-like 4 isoform 1"/>
    <property type="match status" value="1"/>
</dbReference>
<dbReference type="KEGG" id="aten:116296301"/>
<gene>
    <name evidence="3" type="primary">LOC116296301</name>
</gene>
<dbReference type="GeneID" id="116296301"/>
<dbReference type="Gene3D" id="2.60.120.260">
    <property type="entry name" value="Galactose-binding domain-like"/>
    <property type="match status" value="2"/>
</dbReference>
<dbReference type="AlphaFoldDB" id="A0A6P8HXV1"/>
<dbReference type="InterPro" id="IPR000421">
    <property type="entry name" value="FA58C"/>
</dbReference>
<evidence type="ECO:0000259" key="1">
    <source>
        <dbReference type="PROSITE" id="PS50022"/>
    </source>
</evidence>
<reference evidence="3" key="1">
    <citation type="submission" date="2025-08" db="UniProtKB">
        <authorList>
            <consortium name="RefSeq"/>
        </authorList>
    </citation>
    <scope>IDENTIFICATION</scope>
    <source>
        <tissue evidence="3">Tentacle</tissue>
    </source>
</reference>
<evidence type="ECO:0000313" key="3">
    <source>
        <dbReference type="RefSeq" id="XP_031560186.1"/>
    </source>
</evidence>
<dbReference type="OrthoDB" id="2121828at2759"/>
<sequence length="260" mass="30367">MRRQRWSVRAYKGRVGFIRLVDYYTGGWGHINFDDLRGGIRCERSCISELGMRVGKIPNSAITASSQYNAQYGPQKARLNGRLSWIARLNRRDQFLQVDFGRATKVTGIATQGRPNAHQWITRYTLSFSQDGTVWTQYKEQSSVKYFQGNKDRNTIKVNHPVFPIRCRFIRIHPYYWRSYMAMRAEFYGCNIDKCKLPIGLEDQRIDGGQLSASTSLGGSYEPWRGALNHVYSWCSRHANRNQWLQTYEQKLMVPSKWNE</sequence>
<dbReference type="CDD" id="cd00057">
    <property type="entry name" value="FA58C"/>
    <property type="match status" value="1"/>
</dbReference>
<dbReference type="PROSITE" id="PS50022">
    <property type="entry name" value="FA58C_3"/>
    <property type="match status" value="1"/>
</dbReference>
<dbReference type="Proteomes" id="UP000515163">
    <property type="component" value="Unplaced"/>
</dbReference>
<proteinExistence type="predicted"/>
<dbReference type="InterPro" id="IPR008979">
    <property type="entry name" value="Galactose-bd-like_sf"/>
</dbReference>
<dbReference type="SUPFAM" id="SSF49785">
    <property type="entry name" value="Galactose-binding domain-like"/>
    <property type="match status" value="2"/>
</dbReference>
<feature type="domain" description="F5/8 type C" evidence="1">
    <location>
        <begin position="46"/>
        <end position="190"/>
    </location>
</feature>
<dbReference type="PROSITE" id="PS01285">
    <property type="entry name" value="FA58C_1"/>
    <property type="match status" value="1"/>
</dbReference>